<dbReference type="OrthoDB" id="421979at2759"/>
<dbReference type="Pfam" id="PF04646">
    <property type="entry name" value="DUF604"/>
    <property type="match status" value="1"/>
</dbReference>
<keyword evidence="1" id="KW-0812">Transmembrane</keyword>
<name>A0A8S0U6S9_OLEEU</name>
<dbReference type="Gramene" id="OE9A064750T1">
    <property type="protein sequence ID" value="OE9A064750C1"/>
    <property type="gene ID" value="OE9A064750"/>
</dbReference>
<evidence type="ECO:0000313" key="2">
    <source>
        <dbReference type="EMBL" id="CAA3012467.1"/>
    </source>
</evidence>
<dbReference type="FunFam" id="3.90.550.50:FF:000006">
    <property type="entry name" value="Fringe-related protein-like"/>
    <property type="match status" value="1"/>
</dbReference>
<dbReference type="GO" id="GO:0016740">
    <property type="term" value="F:transferase activity"/>
    <property type="evidence" value="ECO:0007669"/>
    <property type="project" value="UniProtKB-KW"/>
</dbReference>
<evidence type="ECO:0000313" key="3">
    <source>
        <dbReference type="Proteomes" id="UP000594638"/>
    </source>
</evidence>
<reference evidence="2 3" key="1">
    <citation type="submission" date="2019-12" db="EMBL/GenBank/DDBJ databases">
        <authorList>
            <person name="Alioto T."/>
            <person name="Alioto T."/>
            <person name="Gomez Garrido J."/>
        </authorList>
    </citation>
    <scope>NUCLEOTIDE SEQUENCE [LARGE SCALE GENOMIC DNA]</scope>
</reference>
<keyword evidence="2" id="KW-0808">Transferase</keyword>
<keyword evidence="3" id="KW-1185">Reference proteome</keyword>
<keyword evidence="1" id="KW-0472">Membrane</keyword>
<accession>A0A8S0U6S9</accession>
<organism evidence="2 3">
    <name type="scientific">Olea europaea subsp. europaea</name>
    <dbReference type="NCBI Taxonomy" id="158383"/>
    <lineage>
        <taxon>Eukaryota</taxon>
        <taxon>Viridiplantae</taxon>
        <taxon>Streptophyta</taxon>
        <taxon>Embryophyta</taxon>
        <taxon>Tracheophyta</taxon>
        <taxon>Spermatophyta</taxon>
        <taxon>Magnoliopsida</taxon>
        <taxon>eudicotyledons</taxon>
        <taxon>Gunneridae</taxon>
        <taxon>Pentapetalae</taxon>
        <taxon>asterids</taxon>
        <taxon>lamiids</taxon>
        <taxon>Lamiales</taxon>
        <taxon>Oleaceae</taxon>
        <taxon>Oleeae</taxon>
        <taxon>Olea</taxon>
    </lineage>
</organism>
<sequence>MKPQGAMKDFESLLCLCNIKTTTLFKLIISFIIFLSFSYVFNSINLTSFSIQSLEKSLRNSSSIFVQNPTEKSAGNFQTYPIIPQEKTQLRHIVFGIASSSKLWKHRKEYIKLWWKPEEMRGFVWLDKPVKRSTDDKQCLPSVKISSSTSKFKYKNSIGDRSAIRMSRIVSETVRLGLDDVRWIVLGDDDTFFFAENLVRVLSKYDHNQFYYIGKSSETHRQNIHFSYNMAYGGAGFAISYPLAKTLAKMQDRCLHRYPKLYGLDDRIQACMAELGVPLTVEMGFHQLDIYGDAFGLLAAHPIAPLLSLHHLDVIEPIFPNTGRIQSLRRLKMPMKLDSAGLMQQSICYNSVKNWTISVSWGYATQIFRGIVPAREMEIPLRTFANWYRMHNEVGFSMKTRPLSTNACRRPFVYLLSNAIYNRATNRTASEYVKIQNRNSECNWKETVNPSHVWRVEVYKMREPNLWDKPPRRNCCRVLPSTKEGTIAVDVGECREGEIIEL</sequence>
<dbReference type="InterPro" id="IPR006740">
    <property type="entry name" value="DUF604"/>
</dbReference>
<evidence type="ECO:0000256" key="1">
    <source>
        <dbReference type="SAM" id="Phobius"/>
    </source>
</evidence>
<proteinExistence type="predicted"/>
<dbReference type="EMBL" id="CACTIH010007402">
    <property type="protein sequence ID" value="CAA3012467.1"/>
    <property type="molecule type" value="Genomic_DNA"/>
</dbReference>
<dbReference type="AlphaFoldDB" id="A0A8S0U6S9"/>
<comment type="caution">
    <text evidence="2">The sequence shown here is derived from an EMBL/GenBank/DDBJ whole genome shotgun (WGS) entry which is preliminary data.</text>
</comment>
<keyword evidence="1" id="KW-1133">Transmembrane helix</keyword>
<dbReference type="Gene3D" id="3.90.550.50">
    <property type="match status" value="1"/>
</dbReference>
<gene>
    <name evidence="2" type="ORF">OLEA9_A064750</name>
</gene>
<protein>
    <submittedName>
        <fullName evidence="2">Transferring glycosyl group transferase</fullName>
    </submittedName>
</protein>
<dbReference type="PANTHER" id="PTHR10811">
    <property type="entry name" value="FRINGE-RELATED"/>
    <property type="match status" value="1"/>
</dbReference>
<dbReference type="Proteomes" id="UP000594638">
    <property type="component" value="Unassembled WGS sequence"/>
</dbReference>
<feature type="transmembrane region" description="Helical" evidence="1">
    <location>
        <begin position="21"/>
        <end position="41"/>
    </location>
</feature>